<reference evidence="13 14" key="1">
    <citation type="journal article" date="2019" name="Sci. Rep.">
        <title>Nanopore sequencing improves the draft genome of the human pathogenic amoeba Naegleria fowleri.</title>
        <authorList>
            <person name="Liechti N."/>
            <person name="Schurch N."/>
            <person name="Bruggmann R."/>
            <person name="Wittwer M."/>
        </authorList>
    </citation>
    <scope>NUCLEOTIDE SEQUENCE [LARGE SCALE GENOMIC DNA]</scope>
    <source>
        <strain evidence="13 14">ATCC 30894</strain>
    </source>
</reference>
<dbReference type="AlphaFoldDB" id="A0A6A5CA18"/>
<feature type="domain" description="ABC transporter" evidence="11">
    <location>
        <begin position="412"/>
        <end position="651"/>
    </location>
</feature>
<sequence length="1278" mass="147417">MRTTRSSSLLWIMRTLFFNNLQPLLFRTRVPSRDDTSFEEIVLNNIDVEKLTRIPFEVNLASLREENEEIVQNMSMFIKRFLGSFMWSLIPLFISKICQLAQTVLVSHILMLIETRGSRFGMDQNNDFHYYDTSLTLCCFLLFMNRLLIGITLRWHFNVQNIFSHQISYYLYSSSYMKCIRAQKRVGLNISTISSEVSQIEKSVSQAHSLVSHLFHLLGAMAIIHYQYQSTFITTTFIIICSLSIPLNMALQSKNSSYTNMKTYYSNQRINLLSHFLNCFKQVKSFVWESTVIEKITRLRDTEAFYLFKLYWVDNIIACIWYIFPFVIASSLLLASKLMERTTDEKTIFTILILLDGISVPIFELPKCLNQVLYASQCLERLGNLLRSMQVDGVPLSENAESKLDTNILLIPQHSALTISGKASKVSIVTPFFIRPKEWISLRGRTSSGKTSLIVSILERIAKVSNTNSNIQIRNNLNIIYSPQDPFIMNDTIKENIVFGLPYQQHIFEEAVKDSQLEFDLTQWGSQDCSNKLCGYFGNNLSGGQKIRINLARCLYRFYYLKEAKQDTTFLLIFDELFNALDPTVAEVVMDTLVNTLKDVPNVSVFFTSCDNRYDHLMDRVYDASEGNISEGMIKKDERVIDGSTLTRGQFKRSHSDLRMDESKPSQSERGTDSQMGLYDIAKFYLLSQTNILTAFTVLSLLGISQVFKSSTGIVFSNFNSYTYLFLLLGLVRILVELGLGYFWSLKCYRTNSKIHENALYKILHVPLRFFVDSSSTKRKAEKNGRYGDVIERFSTNMTSLDRSIPWLLKEASQKYLECFGSLATLLLYVSEANLLVVFFSFLIMLAIILYSRKYYILYSKTRDDMSLLLSEKRAMMSQFFMESTHPTAVLMIQVYNQVPYFYQKFTRSVAHTMNISYIFNSCTDWLGVRLECLISLLLFIPFMYLIQAVCEGDCDSLHKQKLYYAGILLSTCIEFFNRFLWTLVVTTRVESELPFIGKIIEYGNLQTEQEEQGNERMSLTSTTCYAQLELERVTFENILSNLSCQFKEGAINGIIGRTGSGKSFTLSLIHRFWFPLQGKILLCDRDIFEYDLYSYRSKVAMIPQDTSFLLGSSLREHVDEYELFSDSDILQAFKTVGVDHMTSEDLNVVINKEDDMKIEKVMIFLARVYLLVTKLTDMNPKKPKILMLDEITASMDIHRTRNVISCVKLLCTKYDLTVLWVTHQLECLRACEYLVCLDNGQIVESGLVDELLNDPDSKSYSLFRISNGNMFNTKLSF</sequence>
<keyword evidence="6" id="KW-0067">ATP-binding</keyword>
<protein>
    <recommendedName>
        <fullName evidence="15">ABC transporter domain-containing protein</fullName>
    </recommendedName>
</protein>
<dbReference type="OMA" id="FIPFMYL"/>
<dbReference type="SUPFAM" id="SSF90123">
    <property type="entry name" value="ABC transporter transmembrane region"/>
    <property type="match status" value="2"/>
</dbReference>
<evidence type="ECO:0000256" key="10">
    <source>
        <dbReference type="SAM" id="Phobius"/>
    </source>
</evidence>
<evidence type="ECO:0000256" key="5">
    <source>
        <dbReference type="ARBA" id="ARBA00022741"/>
    </source>
</evidence>
<dbReference type="InterPro" id="IPR011527">
    <property type="entry name" value="ABC1_TM_dom"/>
</dbReference>
<keyword evidence="5" id="KW-0547">Nucleotide-binding</keyword>
<dbReference type="GO" id="GO:0016020">
    <property type="term" value="C:membrane"/>
    <property type="evidence" value="ECO:0007669"/>
    <property type="project" value="UniProtKB-SubCell"/>
</dbReference>
<evidence type="ECO:0000259" key="12">
    <source>
        <dbReference type="PROSITE" id="PS50929"/>
    </source>
</evidence>
<evidence type="ECO:0000259" key="11">
    <source>
        <dbReference type="PROSITE" id="PS50893"/>
    </source>
</evidence>
<dbReference type="InterPro" id="IPR036640">
    <property type="entry name" value="ABC1_TM_sf"/>
</dbReference>
<dbReference type="Pfam" id="PF00005">
    <property type="entry name" value="ABC_tran"/>
    <property type="match status" value="2"/>
</dbReference>
<evidence type="ECO:0008006" key="15">
    <source>
        <dbReference type="Google" id="ProtNLM"/>
    </source>
</evidence>
<keyword evidence="4 10" id="KW-0812">Transmembrane</keyword>
<dbReference type="PANTHER" id="PTHR24223:SF456">
    <property type="entry name" value="MULTIDRUG RESISTANCE-ASSOCIATED PROTEIN LETHAL(2)03659"/>
    <property type="match status" value="1"/>
</dbReference>
<dbReference type="InterPro" id="IPR003593">
    <property type="entry name" value="AAA+_ATPase"/>
</dbReference>
<evidence type="ECO:0000256" key="6">
    <source>
        <dbReference type="ARBA" id="ARBA00022840"/>
    </source>
</evidence>
<feature type="transmembrane region" description="Helical" evidence="10">
    <location>
        <begin position="85"/>
        <end position="113"/>
    </location>
</feature>
<feature type="domain" description="ABC transporter" evidence="11">
    <location>
        <begin position="1018"/>
        <end position="1265"/>
    </location>
</feature>
<proteinExistence type="inferred from homology"/>
<dbReference type="VEuPathDB" id="AmoebaDB:NF0037300"/>
<feature type="transmembrane region" description="Helical" evidence="10">
    <location>
        <begin position="934"/>
        <end position="951"/>
    </location>
</feature>
<dbReference type="Gene3D" id="3.40.50.300">
    <property type="entry name" value="P-loop containing nucleotide triphosphate hydrolases"/>
    <property type="match status" value="2"/>
</dbReference>
<evidence type="ECO:0000256" key="1">
    <source>
        <dbReference type="ARBA" id="ARBA00004141"/>
    </source>
</evidence>
<dbReference type="InterPro" id="IPR003439">
    <property type="entry name" value="ABC_transporter-like_ATP-bd"/>
</dbReference>
<keyword evidence="7 10" id="KW-1133">Transmembrane helix</keyword>
<feature type="transmembrane region" description="Helical" evidence="10">
    <location>
        <begin position="724"/>
        <end position="744"/>
    </location>
</feature>
<evidence type="ECO:0000313" key="13">
    <source>
        <dbReference type="EMBL" id="KAF0984051.1"/>
    </source>
</evidence>
<dbReference type="EMBL" id="VFQX01000004">
    <property type="protein sequence ID" value="KAF0984051.1"/>
    <property type="molecule type" value="Genomic_DNA"/>
</dbReference>
<keyword evidence="3" id="KW-0813">Transport</keyword>
<dbReference type="RefSeq" id="XP_044568764.1">
    <property type="nucleotide sequence ID" value="XM_044711768.1"/>
</dbReference>
<name>A0A6A5CA18_NAEFO</name>
<comment type="similarity">
    <text evidence="2">Belongs to the ABC transporter superfamily. ABCC family. Conjugate transporter (TC 3.A.1.208) subfamily.</text>
</comment>
<dbReference type="PROSITE" id="PS50929">
    <property type="entry name" value="ABC_TM1F"/>
    <property type="match status" value="2"/>
</dbReference>
<feature type="transmembrane region" description="Helical" evidence="10">
    <location>
        <begin position="133"/>
        <end position="153"/>
    </location>
</feature>
<keyword evidence="8 10" id="KW-0472">Membrane</keyword>
<evidence type="ECO:0000256" key="7">
    <source>
        <dbReference type="ARBA" id="ARBA00022989"/>
    </source>
</evidence>
<feature type="transmembrane region" description="Helical" evidence="10">
    <location>
        <begin position="232"/>
        <end position="251"/>
    </location>
</feature>
<feature type="region of interest" description="Disordered" evidence="9">
    <location>
        <begin position="650"/>
        <end position="672"/>
    </location>
</feature>
<dbReference type="Pfam" id="PF00664">
    <property type="entry name" value="ABC_membrane"/>
    <property type="match status" value="1"/>
</dbReference>
<feature type="domain" description="ABC transmembrane type-1" evidence="12">
    <location>
        <begin position="190"/>
        <end position="372"/>
    </location>
</feature>
<organism evidence="13 14">
    <name type="scientific">Naegleria fowleri</name>
    <name type="common">Brain eating amoeba</name>
    <dbReference type="NCBI Taxonomy" id="5763"/>
    <lineage>
        <taxon>Eukaryota</taxon>
        <taxon>Discoba</taxon>
        <taxon>Heterolobosea</taxon>
        <taxon>Tetramitia</taxon>
        <taxon>Eutetramitia</taxon>
        <taxon>Vahlkampfiidae</taxon>
        <taxon>Naegleria</taxon>
    </lineage>
</organism>
<feature type="domain" description="ABC transmembrane type-1" evidence="12">
    <location>
        <begin position="692"/>
        <end position="949"/>
    </location>
</feature>
<dbReference type="InterPro" id="IPR050173">
    <property type="entry name" value="ABC_transporter_C-like"/>
</dbReference>
<feature type="compositionally biased region" description="Basic and acidic residues" evidence="9">
    <location>
        <begin position="654"/>
        <end position="664"/>
    </location>
</feature>
<feature type="transmembrane region" description="Helical" evidence="10">
    <location>
        <begin position="684"/>
        <end position="704"/>
    </location>
</feature>
<dbReference type="GO" id="GO:0016887">
    <property type="term" value="F:ATP hydrolysis activity"/>
    <property type="evidence" value="ECO:0007669"/>
    <property type="project" value="InterPro"/>
</dbReference>
<evidence type="ECO:0000313" key="14">
    <source>
        <dbReference type="Proteomes" id="UP000444721"/>
    </source>
</evidence>
<feature type="transmembrane region" description="Helical" evidence="10">
    <location>
        <begin position="826"/>
        <end position="851"/>
    </location>
</feature>
<evidence type="ECO:0000256" key="9">
    <source>
        <dbReference type="SAM" id="MobiDB-lite"/>
    </source>
</evidence>
<dbReference type="InterPro" id="IPR027417">
    <property type="entry name" value="P-loop_NTPase"/>
</dbReference>
<dbReference type="OrthoDB" id="4865934at2759"/>
<evidence type="ECO:0000256" key="8">
    <source>
        <dbReference type="ARBA" id="ARBA00023136"/>
    </source>
</evidence>
<dbReference type="Gene3D" id="1.20.1560.10">
    <property type="entry name" value="ABC transporter type 1, transmembrane domain"/>
    <property type="match status" value="2"/>
</dbReference>
<dbReference type="GO" id="GO:0005524">
    <property type="term" value="F:ATP binding"/>
    <property type="evidence" value="ECO:0007669"/>
    <property type="project" value="UniProtKB-KW"/>
</dbReference>
<gene>
    <name evidence="13" type="ORF">FDP41_007966</name>
</gene>
<feature type="transmembrane region" description="Helical" evidence="10">
    <location>
        <begin position="963"/>
        <end position="982"/>
    </location>
</feature>
<dbReference type="SMART" id="SM00382">
    <property type="entry name" value="AAA"/>
    <property type="match status" value="2"/>
</dbReference>
<dbReference type="PANTHER" id="PTHR24223">
    <property type="entry name" value="ATP-BINDING CASSETTE SUB-FAMILY C"/>
    <property type="match status" value="1"/>
</dbReference>
<dbReference type="GO" id="GO:0140359">
    <property type="term" value="F:ABC-type transporter activity"/>
    <property type="evidence" value="ECO:0007669"/>
    <property type="project" value="InterPro"/>
</dbReference>
<keyword evidence="14" id="KW-1185">Reference proteome</keyword>
<comment type="subcellular location">
    <subcellularLocation>
        <location evidence="1">Membrane</location>
        <topology evidence="1">Multi-pass membrane protein</topology>
    </subcellularLocation>
</comment>
<evidence type="ECO:0000256" key="3">
    <source>
        <dbReference type="ARBA" id="ARBA00022448"/>
    </source>
</evidence>
<evidence type="ECO:0000256" key="2">
    <source>
        <dbReference type="ARBA" id="ARBA00009726"/>
    </source>
</evidence>
<feature type="transmembrane region" description="Helical" evidence="10">
    <location>
        <begin position="310"/>
        <end position="335"/>
    </location>
</feature>
<accession>A0A6A5CA18</accession>
<dbReference type="Proteomes" id="UP000444721">
    <property type="component" value="Unassembled WGS sequence"/>
</dbReference>
<dbReference type="PROSITE" id="PS50893">
    <property type="entry name" value="ABC_TRANSPORTER_2"/>
    <property type="match status" value="2"/>
</dbReference>
<dbReference type="VEuPathDB" id="AmoebaDB:FDP41_007966"/>
<evidence type="ECO:0000256" key="4">
    <source>
        <dbReference type="ARBA" id="ARBA00022692"/>
    </source>
</evidence>
<dbReference type="VEuPathDB" id="AmoebaDB:NfTy_004550"/>
<dbReference type="SUPFAM" id="SSF52540">
    <property type="entry name" value="P-loop containing nucleoside triphosphate hydrolases"/>
    <property type="match status" value="2"/>
</dbReference>
<comment type="caution">
    <text evidence="13">The sequence shown here is derived from an EMBL/GenBank/DDBJ whole genome shotgun (WGS) entry which is preliminary data.</text>
</comment>
<dbReference type="GeneID" id="68115184"/>